<accession>A0A562J109</accession>
<dbReference type="RefSeq" id="WP_145086951.1">
    <property type="nucleotide sequence ID" value="NZ_JAYFNS010000041.1"/>
</dbReference>
<dbReference type="EMBL" id="VLKH01000015">
    <property type="protein sequence ID" value="TWH76959.1"/>
    <property type="molecule type" value="Genomic_DNA"/>
</dbReference>
<name>A0A562J109_9FIRM</name>
<reference evidence="1 2" key="1">
    <citation type="submission" date="2019-07" db="EMBL/GenBank/DDBJ databases">
        <title>Genomic Encyclopedia of Type Strains, Phase I: the one thousand microbial genomes (KMG-I) project.</title>
        <authorList>
            <person name="Kyrpides N."/>
        </authorList>
    </citation>
    <scope>NUCLEOTIDE SEQUENCE [LARGE SCALE GENOMIC DNA]</scope>
    <source>
        <strain evidence="1 2">DSM 13558</strain>
    </source>
</reference>
<organism evidence="1 2">
    <name type="scientific">Sedimentibacter saalensis</name>
    <dbReference type="NCBI Taxonomy" id="130788"/>
    <lineage>
        <taxon>Bacteria</taxon>
        <taxon>Bacillati</taxon>
        <taxon>Bacillota</taxon>
        <taxon>Tissierellia</taxon>
        <taxon>Sedimentibacter</taxon>
    </lineage>
</organism>
<proteinExistence type="predicted"/>
<evidence type="ECO:0008006" key="3">
    <source>
        <dbReference type="Google" id="ProtNLM"/>
    </source>
</evidence>
<keyword evidence="2" id="KW-1185">Reference proteome</keyword>
<dbReference type="OrthoDB" id="2988649at2"/>
<dbReference type="Proteomes" id="UP000315343">
    <property type="component" value="Unassembled WGS sequence"/>
</dbReference>
<gene>
    <name evidence="1" type="ORF">LY60_03588</name>
</gene>
<sequence length="130" mass="14795">MSCDCNEFQNLTANLQLLNKSILDIVTKLDEQTSMLNRAVFKSATHCGCIEIHATKQLYSPSKTLEENQLDLDTHIEGTLCPKCRDKIEEEMGELLFYIASMCEALDLDFESIMAKKFDHLKTLGIYNLL</sequence>
<dbReference type="AlphaFoldDB" id="A0A562J109"/>
<protein>
    <recommendedName>
        <fullName evidence="3">DUF1573 domain-containing protein</fullName>
    </recommendedName>
</protein>
<dbReference type="SUPFAM" id="SSF101386">
    <property type="entry name" value="all-alpha NTP pyrophosphatases"/>
    <property type="match status" value="1"/>
</dbReference>
<evidence type="ECO:0000313" key="1">
    <source>
        <dbReference type="EMBL" id="TWH76959.1"/>
    </source>
</evidence>
<comment type="caution">
    <text evidence="1">The sequence shown here is derived from an EMBL/GenBank/DDBJ whole genome shotgun (WGS) entry which is preliminary data.</text>
</comment>
<dbReference type="Gene3D" id="1.10.287.1080">
    <property type="entry name" value="MazG-like"/>
    <property type="match status" value="1"/>
</dbReference>
<evidence type="ECO:0000313" key="2">
    <source>
        <dbReference type="Proteomes" id="UP000315343"/>
    </source>
</evidence>